<comment type="caution">
    <text evidence="1">The sequence shown here is derived from an EMBL/GenBank/DDBJ whole genome shotgun (WGS) entry which is preliminary data.</text>
</comment>
<dbReference type="SUPFAM" id="SSF48452">
    <property type="entry name" value="TPR-like"/>
    <property type="match status" value="1"/>
</dbReference>
<sequence length="185" mass="21158">MPETQDIATPEDVCRFWSEAGPQRWYQKDEAFDTDFRHRFLPSHEAAARGGLMRWAASPGGALALLILLDQFPRNAFRDTGRVYATDALARVVAQQAMQGGHAARCRHQDLKQFFRMPFTHSEWLPDQERALSLAREEGGDGERWARHHRDIVARFGRFPHRNALLGRRSTPEELAFLEADGFKG</sequence>
<protein>
    <submittedName>
        <fullName evidence="1">DUF924 family protein</fullName>
    </submittedName>
</protein>
<dbReference type="RefSeq" id="WP_135248060.1">
    <property type="nucleotide sequence ID" value="NZ_SMLK01000001.1"/>
</dbReference>
<dbReference type="InterPro" id="IPR010323">
    <property type="entry name" value="DUF924"/>
</dbReference>
<dbReference type="InterPro" id="IPR011990">
    <property type="entry name" value="TPR-like_helical_dom_sf"/>
</dbReference>
<organism evidence="1 2">
    <name type="scientific">Ramlibacter humi</name>
    <dbReference type="NCBI Taxonomy" id="2530451"/>
    <lineage>
        <taxon>Bacteria</taxon>
        <taxon>Pseudomonadati</taxon>
        <taxon>Pseudomonadota</taxon>
        <taxon>Betaproteobacteria</taxon>
        <taxon>Burkholderiales</taxon>
        <taxon>Comamonadaceae</taxon>
        <taxon>Ramlibacter</taxon>
    </lineage>
</organism>
<dbReference type="EMBL" id="SMLK01000001">
    <property type="protein sequence ID" value="TFZ08122.1"/>
    <property type="molecule type" value="Genomic_DNA"/>
</dbReference>
<proteinExistence type="predicted"/>
<gene>
    <name evidence="1" type="ORF">EZ216_02855</name>
</gene>
<dbReference type="Proteomes" id="UP000297839">
    <property type="component" value="Unassembled WGS sequence"/>
</dbReference>
<evidence type="ECO:0000313" key="2">
    <source>
        <dbReference type="Proteomes" id="UP000297839"/>
    </source>
</evidence>
<reference evidence="1 2" key="1">
    <citation type="submission" date="2019-03" db="EMBL/GenBank/DDBJ databases">
        <title>Ramlibacter sp. 18x22-1, whole genome shotgun sequence.</title>
        <authorList>
            <person name="Zhang X."/>
            <person name="Feng G."/>
            <person name="Zhu H."/>
        </authorList>
    </citation>
    <scope>NUCLEOTIDE SEQUENCE [LARGE SCALE GENOMIC DNA]</scope>
    <source>
        <strain evidence="1 2">18x22-1</strain>
    </source>
</reference>
<dbReference type="Pfam" id="PF06041">
    <property type="entry name" value="DUF924"/>
    <property type="match status" value="1"/>
</dbReference>
<accession>A0A4Z0CB37</accession>
<dbReference type="AlphaFoldDB" id="A0A4Z0CB37"/>
<name>A0A4Z0CB37_9BURK</name>
<dbReference type="OrthoDB" id="7593450at2"/>
<evidence type="ECO:0000313" key="1">
    <source>
        <dbReference type="EMBL" id="TFZ08122.1"/>
    </source>
</evidence>
<keyword evidence="2" id="KW-1185">Reference proteome</keyword>
<dbReference type="Gene3D" id="1.25.40.10">
    <property type="entry name" value="Tetratricopeptide repeat domain"/>
    <property type="match status" value="1"/>
</dbReference>
<dbReference type="Gene3D" id="1.20.58.320">
    <property type="entry name" value="TPR-like"/>
    <property type="match status" value="1"/>
</dbReference>